<feature type="region of interest" description="Disordered" evidence="2">
    <location>
        <begin position="1"/>
        <end position="68"/>
    </location>
</feature>
<protein>
    <recommendedName>
        <fullName evidence="6">UNC93-like protein</fullName>
    </recommendedName>
</protein>
<dbReference type="Proteomes" id="UP001075354">
    <property type="component" value="Chromosome 9"/>
</dbReference>
<comment type="caution">
    <text evidence="4">The sequence shown here is derived from an EMBL/GenBank/DDBJ whole genome shotgun (WGS) entry which is preliminary data.</text>
</comment>
<feature type="transmembrane region" description="Helical" evidence="3">
    <location>
        <begin position="492"/>
        <end position="512"/>
    </location>
</feature>
<dbReference type="InterPro" id="IPR051951">
    <property type="entry name" value="UNC-93_regulatory"/>
</dbReference>
<keyword evidence="3" id="KW-1133">Transmembrane helix</keyword>
<feature type="transmembrane region" description="Helical" evidence="3">
    <location>
        <begin position="273"/>
        <end position="292"/>
    </location>
</feature>
<dbReference type="PANTHER" id="PTHR19444:SF11">
    <property type="entry name" value="UNC93-LIKE PROTEIN"/>
    <property type="match status" value="1"/>
</dbReference>
<gene>
    <name evidence="4" type="ORF">ONE63_010953</name>
</gene>
<feature type="transmembrane region" description="Helical" evidence="3">
    <location>
        <begin position="610"/>
        <end position="632"/>
    </location>
</feature>
<feature type="transmembrane region" description="Helical" evidence="3">
    <location>
        <begin position="638"/>
        <end position="666"/>
    </location>
</feature>
<dbReference type="GO" id="GO:0015459">
    <property type="term" value="F:potassium channel regulator activity"/>
    <property type="evidence" value="ECO:0007669"/>
    <property type="project" value="TreeGrafter"/>
</dbReference>
<comment type="similarity">
    <text evidence="1">Belongs to the unc-93 family.</text>
</comment>
<keyword evidence="3" id="KW-0472">Membrane</keyword>
<dbReference type="GO" id="GO:0055120">
    <property type="term" value="C:striated muscle dense body"/>
    <property type="evidence" value="ECO:0007669"/>
    <property type="project" value="TreeGrafter"/>
</dbReference>
<accession>A0AAV7XIW9</accession>
<keyword evidence="5" id="KW-1185">Reference proteome</keyword>
<feature type="transmembrane region" description="Helical" evidence="3">
    <location>
        <begin position="701"/>
        <end position="718"/>
    </location>
</feature>
<dbReference type="PANTHER" id="PTHR19444">
    <property type="entry name" value="UNC-93 RELATED"/>
    <property type="match status" value="1"/>
</dbReference>
<reference evidence="4" key="1">
    <citation type="submission" date="2022-12" db="EMBL/GenBank/DDBJ databases">
        <title>Chromosome-level genome assembly of the bean flower thrips Megalurothrips usitatus.</title>
        <authorList>
            <person name="Ma L."/>
            <person name="Liu Q."/>
            <person name="Li H."/>
            <person name="Cai W."/>
        </authorList>
    </citation>
    <scope>NUCLEOTIDE SEQUENCE</scope>
    <source>
        <strain evidence="4">Cailab_2022a</strain>
    </source>
</reference>
<evidence type="ECO:0000256" key="3">
    <source>
        <dbReference type="SAM" id="Phobius"/>
    </source>
</evidence>
<feature type="transmembrane region" description="Helical" evidence="3">
    <location>
        <begin position="549"/>
        <end position="565"/>
    </location>
</feature>
<dbReference type="AlphaFoldDB" id="A0AAV7XIW9"/>
<feature type="transmembrane region" description="Helical" evidence="3">
    <location>
        <begin position="298"/>
        <end position="322"/>
    </location>
</feature>
<feature type="transmembrane region" description="Helical" evidence="3">
    <location>
        <begin position="571"/>
        <end position="598"/>
    </location>
</feature>
<dbReference type="GO" id="GO:0005886">
    <property type="term" value="C:plasma membrane"/>
    <property type="evidence" value="ECO:0007669"/>
    <property type="project" value="TreeGrafter"/>
</dbReference>
<organism evidence="4 5">
    <name type="scientific">Megalurothrips usitatus</name>
    <name type="common">bean blossom thrips</name>
    <dbReference type="NCBI Taxonomy" id="439358"/>
    <lineage>
        <taxon>Eukaryota</taxon>
        <taxon>Metazoa</taxon>
        <taxon>Ecdysozoa</taxon>
        <taxon>Arthropoda</taxon>
        <taxon>Hexapoda</taxon>
        <taxon>Insecta</taxon>
        <taxon>Pterygota</taxon>
        <taxon>Neoptera</taxon>
        <taxon>Paraneoptera</taxon>
        <taxon>Thysanoptera</taxon>
        <taxon>Terebrantia</taxon>
        <taxon>Thripoidea</taxon>
        <taxon>Thripidae</taxon>
        <taxon>Megalurothrips</taxon>
    </lineage>
</organism>
<dbReference type="InterPro" id="IPR036259">
    <property type="entry name" value="MFS_trans_sf"/>
</dbReference>
<evidence type="ECO:0000256" key="1">
    <source>
        <dbReference type="ARBA" id="ARBA00009172"/>
    </source>
</evidence>
<keyword evidence="3" id="KW-0812">Transmembrane</keyword>
<dbReference type="SUPFAM" id="SSF103473">
    <property type="entry name" value="MFS general substrate transporter"/>
    <property type="match status" value="1"/>
</dbReference>
<evidence type="ECO:0000313" key="5">
    <source>
        <dbReference type="Proteomes" id="UP001075354"/>
    </source>
</evidence>
<feature type="transmembrane region" description="Helical" evidence="3">
    <location>
        <begin position="243"/>
        <end position="266"/>
    </location>
</feature>
<dbReference type="GO" id="GO:0006937">
    <property type="term" value="P:regulation of muscle contraction"/>
    <property type="evidence" value="ECO:0007669"/>
    <property type="project" value="TreeGrafter"/>
</dbReference>
<sequence length="735" mass="78645">MGSLPNLHELKKEPYAGDLGIEPDKDGELAVGEGRVPDTAAAAAPAAQDQGGPHRPLAATLSDGPTRSYRVRPTAAHAAMLADYYQGQAGGGGLVFSPLANRSLRCPHSQQGAGAGAHHARSGAHGAHFGHWDDVSVEHACAYSPQRLGGGAAGAAALPARKRGSLSSSTGTSSVRRLIAVVRSTPSRLGPVYTRRTLCRNYAALCLGHTMFVVALMPLVALQGSVSAWWWSWAYPSDPNSDAGALLLIGFYGAAALSAMVAPAVVARLTPNWTLIFGYAIIAFFLMAHLYPTLEVLLPTYLIAGLALGPLAVARVTVLMALSSKLALQLTEQEEMDADAEEMEAVMAGAGGGGRIETVLRRLARGLQAAHDLGLAVGSVIASVLLWYTLPEVNTLWDAGWSPGWGSDASAANVTTALSVQPPLPTAAILEAFWPHGEDGARVCGAAACPIGTEPMDWEDLARPRTMAQFLALNISDWNGKLIRLPCKTTSVLASVFLGCAIMGLALTAVFLDHLRGTGQHHEACGLQERPPCVLRSVWDSFKDARMQLVIPLSIFIGLEQGFMFADFSKWYVVCTLGLHNVCLVFMSMGLMQSVAAFTLSMLLQHIRRYIVIGVGFTFHTCLIMVLLTWLPSAEDSALFYVISAAWGVCNAIWETLSFSLLVRVYPDTWQGPVSQSNMWRFMGLSLSFLMHASACNAFKLYALFAALVVAVTPYALLEYRLDARRRSKHSSASL</sequence>
<name>A0AAV7XIW9_9NEOP</name>
<dbReference type="GO" id="GO:0043266">
    <property type="term" value="P:regulation of potassium ion transport"/>
    <property type="evidence" value="ECO:0007669"/>
    <property type="project" value="TreeGrafter"/>
</dbReference>
<dbReference type="EMBL" id="JAPTSV010000009">
    <property type="protein sequence ID" value="KAJ1524456.1"/>
    <property type="molecule type" value="Genomic_DNA"/>
</dbReference>
<evidence type="ECO:0000313" key="4">
    <source>
        <dbReference type="EMBL" id="KAJ1524456.1"/>
    </source>
</evidence>
<evidence type="ECO:0008006" key="6">
    <source>
        <dbReference type="Google" id="ProtNLM"/>
    </source>
</evidence>
<evidence type="ECO:0000256" key="2">
    <source>
        <dbReference type="SAM" id="MobiDB-lite"/>
    </source>
</evidence>
<feature type="transmembrane region" description="Helical" evidence="3">
    <location>
        <begin position="202"/>
        <end position="231"/>
    </location>
</feature>
<proteinExistence type="inferred from homology"/>